<dbReference type="EMBL" id="CP039692">
    <property type="protein sequence ID" value="QCI99393.1"/>
    <property type="molecule type" value="Genomic_DNA"/>
</dbReference>
<feature type="domain" description="Rap1a immunity protein" evidence="1">
    <location>
        <begin position="60"/>
        <end position="133"/>
    </location>
</feature>
<dbReference type="Pfam" id="PF18602">
    <property type="entry name" value="Rap1a"/>
    <property type="match status" value="1"/>
</dbReference>
<accession>A0A4D7DPR1</accession>
<dbReference type="STRING" id="1367849.GCA_000518585_02528"/>
<dbReference type="AlphaFoldDB" id="A0A4D7DPR1"/>
<evidence type="ECO:0000313" key="5">
    <source>
        <dbReference type="Proteomes" id="UP000826513"/>
    </source>
</evidence>
<evidence type="ECO:0000313" key="4">
    <source>
        <dbReference type="Proteomes" id="UP000298545"/>
    </source>
</evidence>
<protein>
    <recommendedName>
        <fullName evidence="1">Rap1a immunity protein domain-containing protein</fullName>
    </recommendedName>
</protein>
<proteinExistence type="predicted"/>
<dbReference type="KEGG" id="alf:CFBP5473_15365"/>
<dbReference type="Gene3D" id="1.10.890.40">
    <property type="match status" value="1"/>
</dbReference>
<evidence type="ECO:0000313" key="3">
    <source>
        <dbReference type="EMBL" id="QYA08935.1"/>
    </source>
</evidence>
<evidence type="ECO:0000313" key="2">
    <source>
        <dbReference type="EMBL" id="QCI99393.1"/>
    </source>
</evidence>
<dbReference type="EMBL" id="CP072168">
    <property type="protein sequence ID" value="QYA08935.1"/>
    <property type="molecule type" value="Genomic_DNA"/>
</dbReference>
<evidence type="ECO:0000259" key="1">
    <source>
        <dbReference type="Pfam" id="PF18602"/>
    </source>
</evidence>
<keyword evidence="5" id="KW-1185">Reference proteome</keyword>
<organism evidence="2 4">
    <name type="scientific">Agrobacterium larrymoorei</name>
    <dbReference type="NCBI Taxonomy" id="160699"/>
    <lineage>
        <taxon>Bacteria</taxon>
        <taxon>Pseudomonadati</taxon>
        <taxon>Pseudomonadota</taxon>
        <taxon>Alphaproteobacteria</taxon>
        <taxon>Hyphomicrobiales</taxon>
        <taxon>Rhizobiaceae</taxon>
        <taxon>Rhizobium/Agrobacterium group</taxon>
        <taxon>Agrobacterium</taxon>
    </lineage>
</organism>
<reference evidence="3 5" key="2">
    <citation type="submission" date="2021-03" db="EMBL/GenBank/DDBJ databases">
        <title>Rapid diversification of plasmids in a genus of pathogenic and nitrogen fixing bacteria.</title>
        <authorList>
            <person name="Weisberg A.J."/>
            <person name="Miller M."/>
            <person name="Ream W."/>
            <person name="Grunwald N.J."/>
            <person name="Chang J.H."/>
        </authorList>
    </citation>
    <scope>NUCLEOTIDE SEQUENCE [LARGE SCALE GENOMIC DNA]</scope>
    <source>
        <strain evidence="3 5">AF3.44</strain>
    </source>
</reference>
<dbReference type="OrthoDB" id="8292907at2"/>
<sequence length="136" mass="14617">MVSALQSKVARIDVGLLLSLVWAMILLSSTEAASAERTWIISGAELKSAIEGNYAPEVPDSEARRLISITKANFYIAGVADFTSHGKWCGAGEVAPHEIKDRVYTYLGDLSVEQLNGNAAILVLAALEQSLPCKRI</sequence>
<dbReference type="Proteomes" id="UP000826513">
    <property type="component" value="Chromosome 2"/>
</dbReference>
<name>A0A4D7DPR1_9HYPH</name>
<dbReference type="InterPro" id="IPR041238">
    <property type="entry name" value="Rap1a"/>
</dbReference>
<reference evidence="2 4" key="1">
    <citation type="submission" date="2019-04" db="EMBL/GenBank/DDBJ databases">
        <title>Complete genome sequence of Agrobacterium larrymoorei CFBP5473.</title>
        <authorList>
            <person name="Haryono M."/>
            <person name="Chou L."/>
            <person name="Lin Y.-C."/>
            <person name="Lai E.-M."/>
            <person name="Kuo C.-H."/>
        </authorList>
    </citation>
    <scope>NUCLEOTIDE SEQUENCE [LARGE SCALE GENOMIC DNA]</scope>
    <source>
        <strain evidence="2 4">CFBP5473</strain>
    </source>
</reference>
<gene>
    <name evidence="2" type="ORF">CFBP5473_15365</name>
    <name evidence="3" type="ORF">J5285_16110</name>
</gene>
<dbReference type="RefSeq" id="WP_084631637.1">
    <property type="nucleotide sequence ID" value="NZ_CP039692.1"/>
</dbReference>
<dbReference type="Proteomes" id="UP000298545">
    <property type="component" value="Chromosome linear"/>
</dbReference>